<organism evidence="5 6">
    <name type="scientific">Nannocystis pusilla</name>
    <dbReference type="NCBI Taxonomy" id="889268"/>
    <lineage>
        <taxon>Bacteria</taxon>
        <taxon>Pseudomonadati</taxon>
        <taxon>Myxococcota</taxon>
        <taxon>Polyangia</taxon>
        <taxon>Nannocystales</taxon>
        <taxon>Nannocystaceae</taxon>
        <taxon>Nannocystis</taxon>
    </lineage>
</organism>
<evidence type="ECO:0000256" key="3">
    <source>
        <dbReference type="RuleBase" id="RU000363"/>
    </source>
</evidence>
<dbReference type="PANTHER" id="PTHR44196">
    <property type="entry name" value="DEHYDROGENASE/REDUCTASE SDR FAMILY MEMBER 7B"/>
    <property type="match status" value="1"/>
</dbReference>
<evidence type="ECO:0000256" key="2">
    <source>
        <dbReference type="ARBA" id="ARBA00023002"/>
    </source>
</evidence>
<gene>
    <name evidence="5" type="ORF">OV079_33880</name>
</gene>
<dbReference type="EMBL" id="JAPNKE010000002">
    <property type="protein sequence ID" value="MCY1010472.1"/>
    <property type="molecule type" value="Genomic_DNA"/>
</dbReference>
<dbReference type="InterPro" id="IPR036291">
    <property type="entry name" value="NAD(P)-bd_dom_sf"/>
</dbReference>
<keyword evidence="6" id="KW-1185">Reference proteome</keyword>
<evidence type="ECO:0000313" key="5">
    <source>
        <dbReference type="EMBL" id="MCY1010472.1"/>
    </source>
</evidence>
<keyword evidence="2" id="KW-0560">Oxidoreductase</keyword>
<dbReference type="PRINTS" id="PR00080">
    <property type="entry name" value="SDRFAMILY"/>
</dbReference>
<comment type="caution">
    <text evidence="5">The sequence shown here is derived from an EMBL/GenBank/DDBJ whole genome shotgun (WGS) entry which is preliminary data.</text>
</comment>
<reference evidence="5" key="1">
    <citation type="submission" date="2022-11" db="EMBL/GenBank/DDBJ databases">
        <title>Minimal conservation of predation-associated metabolite biosynthetic gene clusters underscores biosynthetic potential of Myxococcota including descriptions for ten novel species: Archangium lansinium sp. nov., Myxococcus landrumus sp. nov., Nannocystis bai.</title>
        <authorList>
            <person name="Ahearne A."/>
            <person name="Stevens C."/>
            <person name="Phillips K."/>
        </authorList>
    </citation>
    <scope>NUCLEOTIDE SEQUENCE</scope>
    <source>
        <strain evidence="5">Na p29</strain>
    </source>
</reference>
<dbReference type="SMART" id="SM00822">
    <property type="entry name" value="PKS_KR"/>
    <property type="match status" value="1"/>
</dbReference>
<dbReference type="NCBIfam" id="NF006123">
    <property type="entry name" value="PRK08267.1"/>
    <property type="match status" value="1"/>
</dbReference>
<name>A0A9X3EUE3_9BACT</name>
<protein>
    <submittedName>
        <fullName evidence="5">SDR family oxidoreductase</fullName>
    </submittedName>
</protein>
<evidence type="ECO:0000259" key="4">
    <source>
        <dbReference type="SMART" id="SM00822"/>
    </source>
</evidence>
<sequence>MRKTILISGAAAGIGRATAELFHRNGWAVGLTDIDAAALAALVRTLEAGRVWSRVLDVTDADAAREVVDAFAADHHGRLHVLFNNAGVLRTGRFEDIAAADHRLLVDVNITGLINLSHAAYRHLRGTSGAMVVNMSSASALHGTPDFATYSATKAAVRALTEALEIEWRDEGIAVRDIMPPFVDTGMVRSNQSVLIDRFGVRLSAADVAAAVWDTVTSRSAQLHRAVGWQFRLTTLANEFLPSRLMHEGLRWMSHRRRRER</sequence>
<dbReference type="RefSeq" id="WP_267773434.1">
    <property type="nucleotide sequence ID" value="NZ_JAPNKE010000002.1"/>
</dbReference>
<dbReference type="Gene3D" id="3.40.50.720">
    <property type="entry name" value="NAD(P)-binding Rossmann-like Domain"/>
    <property type="match status" value="1"/>
</dbReference>
<proteinExistence type="inferred from homology"/>
<dbReference type="SUPFAM" id="SSF51735">
    <property type="entry name" value="NAD(P)-binding Rossmann-fold domains"/>
    <property type="match status" value="1"/>
</dbReference>
<dbReference type="PANTHER" id="PTHR44196:SF1">
    <property type="entry name" value="DEHYDROGENASE_REDUCTASE SDR FAMILY MEMBER 7B"/>
    <property type="match status" value="1"/>
</dbReference>
<dbReference type="Pfam" id="PF00106">
    <property type="entry name" value="adh_short"/>
    <property type="match status" value="1"/>
</dbReference>
<comment type="similarity">
    <text evidence="1 3">Belongs to the short-chain dehydrogenases/reductases (SDR) family.</text>
</comment>
<dbReference type="InterPro" id="IPR002347">
    <property type="entry name" value="SDR_fam"/>
</dbReference>
<dbReference type="Proteomes" id="UP001150924">
    <property type="component" value="Unassembled WGS sequence"/>
</dbReference>
<dbReference type="PRINTS" id="PR00081">
    <property type="entry name" value="GDHRDH"/>
</dbReference>
<dbReference type="GO" id="GO:0016020">
    <property type="term" value="C:membrane"/>
    <property type="evidence" value="ECO:0007669"/>
    <property type="project" value="TreeGrafter"/>
</dbReference>
<dbReference type="AlphaFoldDB" id="A0A9X3EUE3"/>
<feature type="domain" description="Ketoreductase" evidence="4">
    <location>
        <begin position="3"/>
        <end position="181"/>
    </location>
</feature>
<evidence type="ECO:0000313" key="6">
    <source>
        <dbReference type="Proteomes" id="UP001150924"/>
    </source>
</evidence>
<evidence type="ECO:0000256" key="1">
    <source>
        <dbReference type="ARBA" id="ARBA00006484"/>
    </source>
</evidence>
<accession>A0A9X3EUE3</accession>
<dbReference type="InterPro" id="IPR057326">
    <property type="entry name" value="KR_dom"/>
</dbReference>
<dbReference type="GO" id="GO:0016491">
    <property type="term" value="F:oxidoreductase activity"/>
    <property type="evidence" value="ECO:0007669"/>
    <property type="project" value="UniProtKB-KW"/>
</dbReference>